<keyword evidence="3" id="KW-0963">Cytoplasm</keyword>
<accession>A0A9P7A6P2</accession>
<name>A0A9P7A6P2_9AGAM</name>
<evidence type="ECO:0000259" key="6">
    <source>
        <dbReference type="Pfam" id="PF06886"/>
    </source>
</evidence>
<dbReference type="AlphaFoldDB" id="A0A9P7A6P2"/>
<comment type="subcellular location">
    <subcellularLocation>
        <location evidence="1">Cytoplasm</location>
        <location evidence="1">Cytoskeleton</location>
    </subcellularLocation>
</comment>
<evidence type="ECO:0000313" key="7">
    <source>
        <dbReference type="EMBL" id="KAG1783367.1"/>
    </source>
</evidence>
<dbReference type="Pfam" id="PF06886">
    <property type="entry name" value="TPX2"/>
    <property type="match status" value="1"/>
</dbReference>
<feature type="region of interest" description="Disordered" evidence="5">
    <location>
        <begin position="442"/>
        <end position="472"/>
    </location>
</feature>
<dbReference type="EMBL" id="JABBWD010000002">
    <property type="protein sequence ID" value="KAG1783367.1"/>
    <property type="molecule type" value="Genomic_DNA"/>
</dbReference>
<comment type="caution">
    <text evidence="7">The sequence shown here is derived from an EMBL/GenBank/DDBJ whole genome shotgun (WGS) entry which is preliminary data.</text>
</comment>
<gene>
    <name evidence="7" type="ORF">EV702DRAFT_256054</name>
</gene>
<evidence type="ECO:0000256" key="5">
    <source>
        <dbReference type="SAM" id="MobiDB-lite"/>
    </source>
</evidence>
<comment type="similarity">
    <text evidence="2">Belongs to the TPX2 family.</text>
</comment>
<feature type="region of interest" description="Disordered" evidence="5">
    <location>
        <begin position="141"/>
        <end position="306"/>
    </location>
</feature>
<feature type="compositionally biased region" description="Polar residues" evidence="5">
    <location>
        <begin position="208"/>
        <end position="219"/>
    </location>
</feature>
<feature type="compositionally biased region" description="Polar residues" evidence="5">
    <location>
        <begin position="280"/>
        <end position="302"/>
    </location>
</feature>
<organism evidence="7 8">
    <name type="scientific">Suillus placidus</name>
    <dbReference type="NCBI Taxonomy" id="48579"/>
    <lineage>
        <taxon>Eukaryota</taxon>
        <taxon>Fungi</taxon>
        <taxon>Dikarya</taxon>
        <taxon>Basidiomycota</taxon>
        <taxon>Agaricomycotina</taxon>
        <taxon>Agaricomycetes</taxon>
        <taxon>Agaricomycetidae</taxon>
        <taxon>Boletales</taxon>
        <taxon>Suillineae</taxon>
        <taxon>Suillaceae</taxon>
        <taxon>Suillus</taxon>
    </lineage>
</organism>
<dbReference type="GO" id="GO:0060236">
    <property type="term" value="P:regulation of mitotic spindle organization"/>
    <property type="evidence" value="ECO:0007669"/>
    <property type="project" value="InterPro"/>
</dbReference>
<evidence type="ECO:0000256" key="2">
    <source>
        <dbReference type="ARBA" id="ARBA00005885"/>
    </source>
</evidence>
<evidence type="ECO:0000256" key="1">
    <source>
        <dbReference type="ARBA" id="ARBA00004245"/>
    </source>
</evidence>
<protein>
    <recommendedName>
        <fullName evidence="6">TPX2 C-terminal domain-containing protein</fullName>
    </recommendedName>
</protein>
<keyword evidence="8" id="KW-1185">Reference proteome</keyword>
<dbReference type="Proteomes" id="UP000714275">
    <property type="component" value="Unassembled WGS sequence"/>
</dbReference>
<evidence type="ECO:0000256" key="3">
    <source>
        <dbReference type="ARBA" id="ARBA00022490"/>
    </source>
</evidence>
<evidence type="ECO:0000313" key="8">
    <source>
        <dbReference type="Proteomes" id="UP000714275"/>
    </source>
</evidence>
<dbReference type="GO" id="GO:0005874">
    <property type="term" value="C:microtubule"/>
    <property type="evidence" value="ECO:0007669"/>
    <property type="project" value="InterPro"/>
</dbReference>
<feature type="compositionally biased region" description="Polar residues" evidence="5">
    <location>
        <begin position="227"/>
        <end position="242"/>
    </location>
</feature>
<sequence>MIPMSTADRLGPTSIAKPTVQASSTWMSESGNVALDTKFQVPPECMSGDSNMVSNASQSVTGRVAERLVSYSQKLMSSISIYNPRTENSFTASTGTGVARTEEHIETQPPSVVDIVHTPCSPDASSRNDYLLRLSEISPQKYHTQASASPGHLYTGRRELSPMRPARKRPATEEDSACQQPSGSKKLKVKPLPQNTEAKNGPTIWAGPSSQVLRPSTQKNHAHASATLISRNSRYPTSNFPSARTKHKPRQNFQHQVPSTSISSSSLRSRTICTEKDKNVQGQEGVSTSRSLASQSRTSGSSRVHFDSGHVVSKKPVAVMGLDHLGPSRPGPMPPLEKTSITLPPANITKPIAFTFHLDARVQARKAEFEKLAGSDNEQGYTERGHRQRHPVPDFKVLHEAHQASLAWRKEHVVPIVPAPPKLLSTEIRAREREKFDQMVRTKEEEIQRAKEERRRQRDAEEEREIKELRKRAIPKANEIPEWYADMPKKGGSVGGSG</sequence>
<feature type="compositionally biased region" description="Basic and acidic residues" evidence="5">
    <location>
        <begin position="442"/>
        <end position="468"/>
    </location>
</feature>
<dbReference type="InterPro" id="IPR027329">
    <property type="entry name" value="TPX2_C"/>
</dbReference>
<dbReference type="OrthoDB" id="3242303at2759"/>
<dbReference type="PANTHER" id="PTHR14326:SF44">
    <property type="entry name" value="TARGETING PROTEIN FOR XKLP2"/>
    <property type="match status" value="1"/>
</dbReference>
<keyword evidence="4" id="KW-0206">Cytoskeleton</keyword>
<reference evidence="7" key="1">
    <citation type="journal article" date="2020" name="New Phytol.">
        <title>Comparative genomics reveals dynamic genome evolution in host specialist ectomycorrhizal fungi.</title>
        <authorList>
            <person name="Lofgren L.A."/>
            <person name="Nguyen N.H."/>
            <person name="Vilgalys R."/>
            <person name="Ruytinx J."/>
            <person name="Liao H.L."/>
            <person name="Branco S."/>
            <person name="Kuo A."/>
            <person name="LaButti K."/>
            <person name="Lipzen A."/>
            <person name="Andreopoulos W."/>
            <person name="Pangilinan J."/>
            <person name="Riley R."/>
            <person name="Hundley H."/>
            <person name="Na H."/>
            <person name="Barry K."/>
            <person name="Grigoriev I.V."/>
            <person name="Stajich J.E."/>
            <person name="Kennedy P.G."/>
        </authorList>
    </citation>
    <scope>NUCLEOTIDE SEQUENCE</scope>
    <source>
        <strain evidence="7">DOB743</strain>
    </source>
</reference>
<dbReference type="InterPro" id="IPR009675">
    <property type="entry name" value="TPX2_fam"/>
</dbReference>
<feature type="domain" description="TPX2 C-terminal" evidence="6">
    <location>
        <begin position="424"/>
        <end position="487"/>
    </location>
</feature>
<proteinExistence type="inferred from homology"/>
<evidence type="ECO:0000256" key="4">
    <source>
        <dbReference type="ARBA" id="ARBA00023212"/>
    </source>
</evidence>
<feature type="compositionally biased region" description="Low complexity" evidence="5">
    <location>
        <begin position="259"/>
        <end position="272"/>
    </location>
</feature>
<dbReference type="GO" id="GO:0005819">
    <property type="term" value="C:spindle"/>
    <property type="evidence" value="ECO:0007669"/>
    <property type="project" value="InterPro"/>
</dbReference>
<dbReference type="PANTHER" id="PTHR14326">
    <property type="entry name" value="TARGETING PROTEIN FOR XKLP2"/>
    <property type="match status" value="1"/>
</dbReference>